<reference evidence="8 9" key="1">
    <citation type="submission" date="2016-11" db="EMBL/GenBank/DDBJ databases">
        <authorList>
            <person name="Jaros S."/>
            <person name="Januszkiewicz K."/>
            <person name="Wedrychowicz H."/>
        </authorList>
    </citation>
    <scope>NUCLEOTIDE SEQUENCE [LARGE SCALE GENOMIC DNA]</scope>
    <source>
        <strain evidence="8 9">DSM 46144</strain>
    </source>
</reference>
<evidence type="ECO:0000256" key="3">
    <source>
        <dbReference type="ARBA" id="ARBA00022833"/>
    </source>
</evidence>
<evidence type="ECO:0000256" key="6">
    <source>
        <dbReference type="RuleBase" id="RU361277"/>
    </source>
</evidence>
<dbReference type="InterPro" id="IPR002328">
    <property type="entry name" value="ADH_Zn_CS"/>
</dbReference>
<dbReference type="GO" id="GO:0005829">
    <property type="term" value="C:cytosol"/>
    <property type="evidence" value="ECO:0007669"/>
    <property type="project" value="TreeGrafter"/>
</dbReference>
<dbReference type="CDD" id="cd08279">
    <property type="entry name" value="Zn_ADH_class_III"/>
    <property type="match status" value="1"/>
</dbReference>
<evidence type="ECO:0000256" key="4">
    <source>
        <dbReference type="ARBA" id="ARBA00023002"/>
    </source>
</evidence>
<keyword evidence="4" id="KW-0560">Oxidoreductase</keyword>
<name>A0A1M7PJI1_9ACTN</name>
<keyword evidence="3 6" id="KW-0862">Zinc</keyword>
<dbReference type="SUPFAM" id="SSF51735">
    <property type="entry name" value="NAD(P)-binding Rossmann-fold domains"/>
    <property type="match status" value="1"/>
</dbReference>
<dbReference type="AlphaFoldDB" id="A0A1M7PJI1"/>
<dbReference type="GO" id="GO:0051903">
    <property type="term" value="F:S-(hydroxymethyl)glutathione dehydrogenase [NAD(P)+] activity"/>
    <property type="evidence" value="ECO:0007669"/>
    <property type="project" value="TreeGrafter"/>
</dbReference>
<comment type="similarity">
    <text evidence="1 6">Belongs to the zinc-containing alcohol dehydrogenase family.</text>
</comment>
<dbReference type="Gene3D" id="3.40.50.720">
    <property type="entry name" value="NAD(P)-binding Rossmann-like Domain"/>
    <property type="match status" value="1"/>
</dbReference>
<proteinExistence type="inferred from homology"/>
<dbReference type="STRING" id="134849.SAMN05443668_103425"/>
<dbReference type="InterPro" id="IPR020843">
    <property type="entry name" value="ER"/>
</dbReference>
<dbReference type="Pfam" id="PF00107">
    <property type="entry name" value="ADH_zinc_N"/>
    <property type="match status" value="1"/>
</dbReference>
<dbReference type="EMBL" id="FRCS01000003">
    <property type="protein sequence ID" value="SHN17358.1"/>
    <property type="molecule type" value="Genomic_DNA"/>
</dbReference>
<dbReference type="InterPro" id="IPR011032">
    <property type="entry name" value="GroES-like_sf"/>
</dbReference>
<evidence type="ECO:0000256" key="5">
    <source>
        <dbReference type="ARBA" id="ARBA00023027"/>
    </source>
</evidence>
<evidence type="ECO:0000259" key="7">
    <source>
        <dbReference type="SMART" id="SM00829"/>
    </source>
</evidence>
<dbReference type="GO" id="GO:0008270">
    <property type="term" value="F:zinc ion binding"/>
    <property type="evidence" value="ECO:0007669"/>
    <property type="project" value="InterPro"/>
</dbReference>
<dbReference type="SUPFAM" id="SSF50129">
    <property type="entry name" value="GroES-like"/>
    <property type="match status" value="2"/>
</dbReference>
<sequence>MRTRAAVITGVGKDWEVTDVELDPPRAGEVRVKMSIAGICHSDDHYASGDQIPSAEIAAQMVRAGLPEPRYFPMIGGHEGAGIVEEIGPGVRDLTVGDHVAVSFIPSCGRCRWCATGQSYICDRGAQLFSTNMVTDGTPRRYLDREPVIAMMQVGTFSEHVVVAADSVIKIDADLPLTAASLVSCGVTTGYGAAVNRASVGPGDTVVVIGVGGVGINAVQGAALAGAQHVVAVDPAAFKRESAERFGATHTAESAQKALRLVRDLTHGVMADSVILAPGVLHVELMTTAMAMIRKGGICVPVAITPLAETSVPISMADLVGSVKEIRGTLYGNLNPRASMPALLAMYRSGKLRLDDLITTTYRLDDINDAFADMRAGKNLRGAITF</sequence>
<dbReference type="Proteomes" id="UP000184440">
    <property type="component" value="Unassembled WGS sequence"/>
</dbReference>
<dbReference type="Pfam" id="PF08240">
    <property type="entry name" value="ADH_N"/>
    <property type="match status" value="1"/>
</dbReference>
<feature type="domain" description="Enoyl reductase (ER)" evidence="7">
    <location>
        <begin position="10"/>
        <end position="380"/>
    </location>
</feature>
<dbReference type="InterPro" id="IPR013154">
    <property type="entry name" value="ADH-like_N"/>
</dbReference>
<evidence type="ECO:0000313" key="8">
    <source>
        <dbReference type="EMBL" id="SHN17358.1"/>
    </source>
</evidence>
<dbReference type="GO" id="GO:0046294">
    <property type="term" value="P:formaldehyde catabolic process"/>
    <property type="evidence" value="ECO:0007669"/>
    <property type="project" value="TreeGrafter"/>
</dbReference>
<dbReference type="InterPro" id="IPR013149">
    <property type="entry name" value="ADH-like_C"/>
</dbReference>
<dbReference type="InterPro" id="IPR036291">
    <property type="entry name" value="NAD(P)-bd_dom_sf"/>
</dbReference>
<evidence type="ECO:0000313" key="9">
    <source>
        <dbReference type="Proteomes" id="UP000184440"/>
    </source>
</evidence>
<dbReference type="InterPro" id="IPR023921">
    <property type="entry name" value="ADH_Zn_actinomycetes"/>
</dbReference>
<dbReference type="PROSITE" id="PS00059">
    <property type="entry name" value="ADH_ZINC"/>
    <property type="match status" value="1"/>
</dbReference>
<dbReference type="OrthoDB" id="334894at2"/>
<dbReference type="PANTHER" id="PTHR43880">
    <property type="entry name" value="ALCOHOL DEHYDROGENASE"/>
    <property type="match status" value="1"/>
</dbReference>
<dbReference type="NCBIfam" id="TIGR03989">
    <property type="entry name" value="Rxyl_3153"/>
    <property type="match status" value="1"/>
</dbReference>
<dbReference type="RefSeq" id="WP_073256387.1">
    <property type="nucleotide sequence ID" value="NZ_FRCS01000003.1"/>
</dbReference>
<keyword evidence="2 6" id="KW-0479">Metal-binding</keyword>
<evidence type="ECO:0000256" key="1">
    <source>
        <dbReference type="ARBA" id="ARBA00008072"/>
    </source>
</evidence>
<comment type="cofactor">
    <cofactor evidence="6">
        <name>Zn(2+)</name>
        <dbReference type="ChEBI" id="CHEBI:29105"/>
    </cofactor>
</comment>
<dbReference type="Gene3D" id="3.90.180.10">
    <property type="entry name" value="Medium-chain alcohol dehydrogenases, catalytic domain"/>
    <property type="match status" value="1"/>
</dbReference>
<evidence type="ECO:0000256" key="2">
    <source>
        <dbReference type="ARBA" id="ARBA00022723"/>
    </source>
</evidence>
<gene>
    <name evidence="8" type="ORF">SAMN05443668_103425</name>
</gene>
<accession>A0A1M7PJI1</accession>
<protein>
    <submittedName>
        <fullName evidence="8">S-(Hydroxymethyl)glutathione dehydrogenase / alcohol dehydrogenase</fullName>
    </submittedName>
</protein>
<dbReference type="PANTHER" id="PTHR43880:SF12">
    <property type="entry name" value="ALCOHOL DEHYDROGENASE CLASS-3"/>
    <property type="match status" value="1"/>
</dbReference>
<organism evidence="8 9">
    <name type="scientific">Cryptosporangium aurantiacum</name>
    <dbReference type="NCBI Taxonomy" id="134849"/>
    <lineage>
        <taxon>Bacteria</taxon>
        <taxon>Bacillati</taxon>
        <taxon>Actinomycetota</taxon>
        <taxon>Actinomycetes</taxon>
        <taxon>Cryptosporangiales</taxon>
        <taxon>Cryptosporangiaceae</taxon>
        <taxon>Cryptosporangium</taxon>
    </lineage>
</organism>
<keyword evidence="5" id="KW-0520">NAD</keyword>
<dbReference type="SMART" id="SM00829">
    <property type="entry name" value="PKS_ER"/>
    <property type="match status" value="1"/>
</dbReference>
<keyword evidence="9" id="KW-1185">Reference proteome</keyword>